<accession>A0ABU4HTV1</accession>
<organism evidence="1 2">
    <name type="scientific">Conexibacter stalactiti</name>
    <dbReference type="NCBI Taxonomy" id="1940611"/>
    <lineage>
        <taxon>Bacteria</taxon>
        <taxon>Bacillati</taxon>
        <taxon>Actinomycetota</taxon>
        <taxon>Thermoleophilia</taxon>
        <taxon>Solirubrobacterales</taxon>
        <taxon>Conexibacteraceae</taxon>
        <taxon>Conexibacter</taxon>
    </lineage>
</organism>
<dbReference type="Gene3D" id="3.40.50.2000">
    <property type="entry name" value="Glycogen Phosphorylase B"/>
    <property type="match status" value="1"/>
</dbReference>
<proteinExistence type="predicted"/>
<sequence>MRIAAFTSHRFGSSYYRVYDPLQELLRRGHSVQLTTETVDVTDDVLAADVVFLHRYQDAPTQKILRQLRTAGVPIVWDHDDNVANAPERRRGGLRSQEVAAGLRAMVGLADVITTTNELLAAQYREAGARQVCVVPNFLPRGFDEVRPSTRPGELRIGWIAWADHKRDWQALRLREVFRELLEERPEVVVENVGPFDLGLGHERYEHTREVEFPLLAGRIARFDVGIAPLADSPFNRGRSDIKLKEYAAFGIPWLASPIGPYVGLGEREGGLLVADDEWPAALRRIVTDAKLRKKLSKRGEKWARGHRLAGNADVWEAAFRSAIAAPR</sequence>
<name>A0ABU4HTV1_9ACTN</name>
<keyword evidence="2" id="KW-1185">Reference proteome</keyword>
<evidence type="ECO:0000313" key="1">
    <source>
        <dbReference type="EMBL" id="MDW5596219.1"/>
    </source>
</evidence>
<protein>
    <recommendedName>
        <fullName evidence="3">Glycosyltransferase</fullName>
    </recommendedName>
</protein>
<evidence type="ECO:0008006" key="3">
    <source>
        <dbReference type="Google" id="ProtNLM"/>
    </source>
</evidence>
<dbReference type="SUPFAM" id="SSF53756">
    <property type="entry name" value="UDP-Glycosyltransferase/glycogen phosphorylase"/>
    <property type="match status" value="1"/>
</dbReference>
<comment type="caution">
    <text evidence="1">The sequence shown here is derived from an EMBL/GenBank/DDBJ whole genome shotgun (WGS) entry which is preliminary data.</text>
</comment>
<evidence type="ECO:0000313" key="2">
    <source>
        <dbReference type="Proteomes" id="UP001284601"/>
    </source>
</evidence>
<dbReference type="Proteomes" id="UP001284601">
    <property type="component" value="Unassembled WGS sequence"/>
</dbReference>
<gene>
    <name evidence="1" type="ORF">R7226_17860</name>
</gene>
<reference evidence="2" key="1">
    <citation type="submission" date="2023-07" db="EMBL/GenBank/DDBJ databases">
        <title>Conexibacter stalactiti sp. nov., isolated from stalactites in a lava cave and emended description of the genus Conexibacter.</title>
        <authorList>
            <person name="Lee S.D."/>
        </authorList>
    </citation>
    <scope>NUCLEOTIDE SEQUENCE [LARGE SCALE GENOMIC DNA]</scope>
    <source>
        <strain evidence="2">KCTC 39840</strain>
    </source>
</reference>
<dbReference type="RefSeq" id="WP_318598600.1">
    <property type="nucleotide sequence ID" value="NZ_JAWSTH010000050.1"/>
</dbReference>
<dbReference type="EMBL" id="JAWSTH010000050">
    <property type="protein sequence ID" value="MDW5596219.1"/>
    <property type="molecule type" value="Genomic_DNA"/>
</dbReference>